<feature type="transmembrane region" description="Helical" evidence="1">
    <location>
        <begin position="47"/>
        <end position="71"/>
    </location>
</feature>
<keyword evidence="3" id="KW-1185">Reference proteome</keyword>
<dbReference type="RefSeq" id="WP_324178564.1">
    <property type="nucleotide sequence ID" value="NZ_BAABAW010000003.1"/>
</dbReference>
<keyword evidence="1" id="KW-0472">Membrane</keyword>
<evidence type="ECO:0000256" key="1">
    <source>
        <dbReference type="SAM" id="Phobius"/>
    </source>
</evidence>
<evidence type="ECO:0000313" key="3">
    <source>
        <dbReference type="Proteomes" id="UP001327027"/>
    </source>
</evidence>
<proteinExistence type="predicted"/>
<feature type="transmembrane region" description="Helical" evidence="1">
    <location>
        <begin position="12"/>
        <end position="35"/>
    </location>
</feature>
<accession>A0ABU5ZR32</accession>
<protein>
    <submittedName>
        <fullName evidence="2">DUF4386 domain-containing protein</fullName>
    </submittedName>
</protein>
<dbReference type="Pfam" id="PF14329">
    <property type="entry name" value="DUF4386"/>
    <property type="match status" value="1"/>
</dbReference>
<dbReference type="EMBL" id="JAYKLX010000002">
    <property type="protein sequence ID" value="MEB3344520.1"/>
    <property type="molecule type" value="Genomic_DNA"/>
</dbReference>
<feature type="transmembrane region" description="Helical" evidence="1">
    <location>
        <begin position="137"/>
        <end position="156"/>
    </location>
</feature>
<feature type="transmembrane region" description="Helical" evidence="1">
    <location>
        <begin position="168"/>
        <end position="188"/>
    </location>
</feature>
<feature type="transmembrane region" description="Helical" evidence="1">
    <location>
        <begin position="83"/>
        <end position="108"/>
    </location>
</feature>
<evidence type="ECO:0000313" key="2">
    <source>
        <dbReference type="EMBL" id="MEB3344520.1"/>
    </source>
</evidence>
<feature type="transmembrane region" description="Helical" evidence="1">
    <location>
        <begin position="194"/>
        <end position="212"/>
    </location>
</feature>
<gene>
    <name evidence="2" type="ORF">U6A24_03555</name>
</gene>
<keyword evidence="1" id="KW-0812">Transmembrane</keyword>
<comment type="caution">
    <text evidence="2">The sequence shown here is derived from an EMBL/GenBank/DDBJ whole genome shotgun (WGS) entry which is preliminary data.</text>
</comment>
<reference evidence="2 3" key="1">
    <citation type="journal article" date="2013" name="Int. J. Syst. Evol. Microbiol.">
        <title>Aquimarina gracilis sp. nov., isolated from the gut microflora of a mussel, Mytilus coruscus, and emended description of Aquimarina spongiae.</title>
        <authorList>
            <person name="Park S.C."/>
            <person name="Choe H.N."/>
            <person name="Baik K.S."/>
            <person name="Seong C.N."/>
        </authorList>
    </citation>
    <scope>NUCLEOTIDE SEQUENCE [LARGE SCALE GENOMIC DNA]</scope>
    <source>
        <strain evidence="2 3">PSC32</strain>
    </source>
</reference>
<dbReference type="Proteomes" id="UP001327027">
    <property type="component" value="Unassembled WGS sequence"/>
</dbReference>
<organism evidence="2 3">
    <name type="scientific">Aquimarina gracilis</name>
    <dbReference type="NCBI Taxonomy" id="874422"/>
    <lineage>
        <taxon>Bacteria</taxon>
        <taxon>Pseudomonadati</taxon>
        <taxon>Bacteroidota</taxon>
        <taxon>Flavobacteriia</taxon>
        <taxon>Flavobacteriales</taxon>
        <taxon>Flavobacteriaceae</taxon>
        <taxon>Aquimarina</taxon>
    </lineage>
</organism>
<keyword evidence="1" id="KW-1133">Transmembrane helix</keyword>
<dbReference type="InterPro" id="IPR025495">
    <property type="entry name" value="DUF4386"/>
</dbReference>
<name>A0ABU5ZR32_9FLAO</name>
<sequence>MNLNPKTGRIMGFLFLTQFVLGVLINFFLLGPVIFDENFLTITSFHSTLVITAALLAVLLSCISLWIAIALKPFFNAYNYSLALWYLGFTIIGFVITLVDNTIILSILSVSNDFIKPDVSNTKYLASLGDLLLQMRGWIHMMDMLIGGLSIATLYYGFCQTKLIPSVLSILGCIATLVMLGNVLWSIYDTGLMVLYLPVGLIQIVISIWLIIRGFNTTKLVSSDT</sequence>